<gene>
    <name evidence="1" type="ORF">S06H3_57565</name>
</gene>
<sequence>MLNWSAQMATLPKALKSEPDGTWGGLQPVYVTTVLKSPAPSFVLSRTVHKFVNPAYADFLRSIDIDTDKVLKFELRGFKAYTCP</sequence>
<reference evidence="1" key="1">
    <citation type="journal article" date="2014" name="Front. Microbiol.">
        <title>High frequency of phylogenetically diverse reductive dehalogenase-homologous genes in deep subseafloor sedimentary metagenomes.</title>
        <authorList>
            <person name="Kawai M."/>
            <person name="Futagami T."/>
            <person name="Toyoda A."/>
            <person name="Takaki Y."/>
            <person name="Nishi S."/>
            <person name="Hori S."/>
            <person name="Arai W."/>
            <person name="Tsubouchi T."/>
            <person name="Morono Y."/>
            <person name="Uchiyama I."/>
            <person name="Ito T."/>
            <person name="Fujiyama A."/>
            <person name="Inagaki F."/>
            <person name="Takami H."/>
        </authorList>
    </citation>
    <scope>NUCLEOTIDE SEQUENCE</scope>
    <source>
        <strain evidence="1">Expedition CK06-06</strain>
    </source>
</reference>
<dbReference type="EMBL" id="BARV01037167">
    <property type="protein sequence ID" value="GAI48213.1"/>
    <property type="molecule type" value="Genomic_DNA"/>
</dbReference>
<accession>X1NX90</accession>
<comment type="caution">
    <text evidence="1">The sequence shown here is derived from an EMBL/GenBank/DDBJ whole genome shotgun (WGS) entry which is preliminary data.</text>
</comment>
<protein>
    <submittedName>
        <fullName evidence="1">Uncharacterized protein</fullName>
    </submittedName>
</protein>
<feature type="non-terminal residue" evidence="1">
    <location>
        <position position="84"/>
    </location>
</feature>
<proteinExistence type="predicted"/>
<evidence type="ECO:0000313" key="1">
    <source>
        <dbReference type="EMBL" id="GAI48213.1"/>
    </source>
</evidence>
<name>X1NX90_9ZZZZ</name>
<organism evidence="1">
    <name type="scientific">marine sediment metagenome</name>
    <dbReference type="NCBI Taxonomy" id="412755"/>
    <lineage>
        <taxon>unclassified sequences</taxon>
        <taxon>metagenomes</taxon>
        <taxon>ecological metagenomes</taxon>
    </lineage>
</organism>
<dbReference type="AlphaFoldDB" id="X1NX90"/>